<feature type="compositionally biased region" description="Low complexity" evidence="1">
    <location>
        <begin position="353"/>
        <end position="369"/>
    </location>
</feature>
<dbReference type="OrthoDB" id="272540at2759"/>
<dbReference type="RefSeq" id="XP_067174142.1">
    <property type="nucleotide sequence ID" value="XM_067318037.1"/>
</dbReference>
<feature type="region of interest" description="Disordered" evidence="1">
    <location>
        <begin position="52"/>
        <end position="81"/>
    </location>
</feature>
<organism evidence="2 3">
    <name type="scientific">Leishmania martiniquensis</name>
    <dbReference type="NCBI Taxonomy" id="1580590"/>
    <lineage>
        <taxon>Eukaryota</taxon>
        <taxon>Discoba</taxon>
        <taxon>Euglenozoa</taxon>
        <taxon>Kinetoplastea</taxon>
        <taxon>Metakinetoplastina</taxon>
        <taxon>Trypanosomatida</taxon>
        <taxon>Trypanosomatidae</taxon>
        <taxon>Leishmaniinae</taxon>
        <taxon>Leishmania</taxon>
    </lineage>
</organism>
<dbReference type="Proteomes" id="UP000673552">
    <property type="component" value="Chromosome 36"/>
</dbReference>
<sequence length="473" mass="52164">MSMERTFEAFCAERALQQRRDGLLVPPESLHSFSYYQWLEVAKAKYVESQPPVSSSVGQQWPPVKRTKKEDGASDSGSPLADGLAQQLAESLEQQMRPAVASAALRHATLEAFPMPGASREMPAFLALAEAAIRLTLWAPEDGRLAQLAARLRPNLRTLEEQGIIRLYHGCYPSLQVLMDLLSWRIISHRWERLTPEMREASVDGVLKLCGRLDHRATEALRAVVQELPMSAASSSSEDPINAMTLDKLVGHVSAAVPFQFAACRDLVPLYPEPTGLLHVPGGPAPSTDSPPREGPLPKPVKEERVDDAEVRVGELLGATCTSTLVELAPEEEALQSRRAHVAPVAAPPSHPSPSLTPRTTRGTRPSASLAETRHQVPTRTASGHIACISQYHARYADPARHASPECPYCATCHLMEIIFHGNKRDCTWGHWPTPRKIQHHLKQFPQLMKLAQERFASLQRGVRMTATDEVPL</sequence>
<feature type="region of interest" description="Disordered" evidence="1">
    <location>
        <begin position="278"/>
        <end position="301"/>
    </location>
</feature>
<comment type="caution">
    <text evidence="2">The sequence shown here is derived from an EMBL/GenBank/DDBJ whole genome shotgun (WGS) entry which is preliminary data.</text>
</comment>
<evidence type="ECO:0000256" key="1">
    <source>
        <dbReference type="SAM" id="MobiDB-lite"/>
    </source>
</evidence>
<keyword evidence="3" id="KW-1185">Reference proteome</keyword>
<dbReference type="EMBL" id="JAFEUZ010000036">
    <property type="protein sequence ID" value="KAG5464205.1"/>
    <property type="molecule type" value="Genomic_DNA"/>
</dbReference>
<dbReference type="KEGG" id="lmat:92510549"/>
<dbReference type="AlphaFoldDB" id="A0A836GFD6"/>
<evidence type="ECO:0000313" key="3">
    <source>
        <dbReference type="Proteomes" id="UP000673552"/>
    </source>
</evidence>
<feature type="compositionally biased region" description="Low complexity" evidence="1">
    <location>
        <begin position="52"/>
        <end position="64"/>
    </location>
</feature>
<evidence type="ECO:0000313" key="2">
    <source>
        <dbReference type="EMBL" id="KAG5464205.1"/>
    </source>
</evidence>
<dbReference type="GeneID" id="92510549"/>
<feature type="region of interest" description="Disordered" evidence="1">
    <location>
        <begin position="338"/>
        <end position="379"/>
    </location>
</feature>
<name>A0A836GFD6_9TRYP</name>
<accession>A0A836GFD6</accession>
<reference evidence="2 3" key="1">
    <citation type="submission" date="2021-03" db="EMBL/GenBank/DDBJ databases">
        <title>Leishmania (Mundinia) martiniquensis Genome sequencing and assembly.</title>
        <authorList>
            <person name="Almutairi H."/>
            <person name="Gatherer D."/>
        </authorList>
    </citation>
    <scope>NUCLEOTIDE SEQUENCE [LARGE SCALE GENOMIC DNA]</scope>
    <source>
        <strain evidence="2">LSCM1</strain>
    </source>
</reference>
<proteinExistence type="predicted"/>
<gene>
    <name evidence="2" type="ORF">LSCM1_00385</name>
</gene>
<protein>
    <submittedName>
        <fullName evidence="2">Uncharacterized protein</fullName>
    </submittedName>
</protein>